<sequence>MINTVDGSANNASGINSVNTALGVSPTPSETLPAGALDLNELLLQIQVLLRKALRVLQEYQQQQVGQSFKIQEAAFASQDKAIEERRKGATTALIGGIIGSTLGVLGSFAGITQAREAVKAGSAAAKIADSTGDVTSELAKSTAQLSKVADAAADTAQSTQQALSRTASITSRASDIADDMAQNTQQAVSRAASLTRRAADVAEDAVTSTAPMAAVANDVASATDDVVELSSRLKRMAESVTNKFDSISQNGAFIAGVHLAQGVKELPGTISAGLKVSNDLAADRAKNLEDYQQQSRNIYQQDVQGSKDEVRQRLNDITEVTRNINDILTRQGQAVRIAG</sequence>
<dbReference type="Pfam" id="PF05802">
    <property type="entry name" value="SctB2"/>
    <property type="match status" value="1"/>
</dbReference>
<dbReference type="HOGENOM" id="CLU_815688_0_0_6"/>
<evidence type="ECO:0000313" key="1">
    <source>
        <dbReference type="EMBL" id="AIJ07833.1"/>
    </source>
</evidence>
<accession>A0A076LMB5</accession>
<dbReference type="EMBL" id="CP006664">
    <property type="protein sequence ID" value="AIJ07833.1"/>
    <property type="molecule type" value="Genomic_DNA"/>
</dbReference>
<dbReference type="Proteomes" id="UP000028681">
    <property type="component" value="Chromosome"/>
</dbReference>
<organism evidence="1 2">
    <name type="scientific">Edwardsiella anguillarum ET080813</name>
    <dbReference type="NCBI Taxonomy" id="667120"/>
    <lineage>
        <taxon>Bacteria</taxon>
        <taxon>Pseudomonadati</taxon>
        <taxon>Pseudomonadota</taxon>
        <taxon>Gammaproteobacteria</taxon>
        <taxon>Enterobacterales</taxon>
        <taxon>Hafniaceae</taxon>
        <taxon>Edwardsiella</taxon>
    </lineage>
</organism>
<name>A0A076LMB5_9GAMM</name>
<dbReference type="RefSeq" id="WP_034165258.1">
    <property type="nucleotide sequence ID" value="NZ_CP006664.1"/>
</dbReference>
<dbReference type="KEGG" id="ete:ETEE_1379"/>
<proteinExistence type="predicted"/>
<evidence type="ECO:0000313" key="2">
    <source>
        <dbReference type="Proteomes" id="UP000028681"/>
    </source>
</evidence>
<dbReference type="GeneID" id="33939006"/>
<dbReference type="AlphaFoldDB" id="A0A076LMB5"/>
<dbReference type="InterPro" id="IPR008611">
    <property type="entry name" value="SctB2-like"/>
</dbReference>
<gene>
    <name evidence="1" type="primary">sseD</name>
    <name evidence="1" type="ORF">ETEE_1379</name>
</gene>
<protein>
    <submittedName>
        <fullName evidence="1">Secretion system effector SseD</fullName>
    </submittedName>
</protein>
<reference evidence="1 2" key="1">
    <citation type="journal article" date="2012" name="PLoS ONE">
        <title>Edwardsiella comparative phylogenomics reveal the new intra/inter-species taxonomic relationships, virulence evolution and niche adaptation mechanisms.</title>
        <authorList>
            <person name="Yang M."/>
            <person name="Lv Y."/>
            <person name="Xiao J."/>
            <person name="Wu H."/>
            <person name="Zheng H."/>
            <person name="Liu Q."/>
            <person name="Zhang Y."/>
            <person name="Wang Q."/>
        </authorList>
    </citation>
    <scope>NUCLEOTIDE SEQUENCE [LARGE SCALE GENOMIC DNA]</scope>
    <source>
        <strain evidence="2">080813</strain>
    </source>
</reference>